<dbReference type="AlphaFoldDB" id="A0A0A9FY75"/>
<proteinExistence type="predicted"/>
<protein>
    <submittedName>
        <fullName evidence="1">Uncharacterized protein</fullName>
    </submittedName>
</protein>
<accession>A0A0A9FY75</accession>
<evidence type="ECO:0000313" key="1">
    <source>
        <dbReference type="EMBL" id="JAE15261.1"/>
    </source>
</evidence>
<sequence length="46" mass="5242">MKSHTIGNLRLVYKATYSHFTVSIGHISLDLQADFIKMMCSQVENI</sequence>
<organism evidence="1">
    <name type="scientific">Arundo donax</name>
    <name type="common">Giant reed</name>
    <name type="synonym">Donax arundinaceus</name>
    <dbReference type="NCBI Taxonomy" id="35708"/>
    <lineage>
        <taxon>Eukaryota</taxon>
        <taxon>Viridiplantae</taxon>
        <taxon>Streptophyta</taxon>
        <taxon>Embryophyta</taxon>
        <taxon>Tracheophyta</taxon>
        <taxon>Spermatophyta</taxon>
        <taxon>Magnoliopsida</taxon>
        <taxon>Liliopsida</taxon>
        <taxon>Poales</taxon>
        <taxon>Poaceae</taxon>
        <taxon>PACMAD clade</taxon>
        <taxon>Arundinoideae</taxon>
        <taxon>Arundineae</taxon>
        <taxon>Arundo</taxon>
    </lineage>
</organism>
<reference evidence="1" key="2">
    <citation type="journal article" date="2015" name="Data Brief">
        <title>Shoot transcriptome of the giant reed, Arundo donax.</title>
        <authorList>
            <person name="Barrero R.A."/>
            <person name="Guerrero F.D."/>
            <person name="Moolhuijzen P."/>
            <person name="Goolsby J.A."/>
            <person name="Tidwell J."/>
            <person name="Bellgard S.E."/>
            <person name="Bellgard M.I."/>
        </authorList>
    </citation>
    <scope>NUCLEOTIDE SEQUENCE</scope>
    <source>
        <tissue evidence="1">Shoot tissue taken approximately 20 cm above the soil surface</tissue>
    </source>
</reference>
<reference evidence="1" key="1">
    <citation type="submission" date="2014-09" db="EMBL/GenBank/DDBJ databases">
        <authorList>
            <person name="Magalhaes I.L.F."/>
            <person name="Oliveira U."/>
            <person name="Santos F.R."/>
            <person name="Vidigal T.H.D.A."/>
            <person name="Brescovit A.D."/>
            <person name="Santos A.J."/>
        </authorList>
    </citation>
    <scope>NUCLEOTIDE SEQUENCE</scope>
    <source>
        <tissue evidence="1">Shoot tissue taken approximately 20 cm above the soil surface</tissue>
    </source>
</reference>
<name>A0A0A9FY75_ARUDO</name>
<dbReference type="EMBL" id="GBRH01182635">
    <property type="protein sequence ID" value="JAE15261.1"/>
    <property type="molecule type" value="Transcribed_RNA"/>
</dbReference>